<keyword evidence="3" id="KW-1185">Reference proteome</keyword>
<sequence>MRAIQLFGTLLLLIIVRSVSAQENPNRDDRFDTRFVYESRVTIDMNRATVGPSKYGERGIIWITGGDVKGPKINAEVLSGGGDWQLGRPDGSQELKARYAIKTTDGHVILVHNSAIIAPRPTPDNPKNEYARSVLNFEAPLGSPYEWMNNAIFLGTVEPAPNFEDDPAVIIRVWELL</sequence>
<dbReference type="InterPro" id="IPR020915">
    <property type="entry name" value="UPF0311"/>
</dbReference>
<dbReference type="RefSeq" id="WP_273639006.1">
    <property type="nucleotide sequence ID" value="NZ_JAQQXP010000001.1"/>
</dbReference>
<organism evidence="2 3">
    <name type="scientific">Alteromonas gilva</name>
    <dbReference type="NCBI Taxonomy" id="2987522"/>
    <lineage>
        <taxon>Bacteria</taxon>
        <taxon>Pseudomonadati</taxon>
        <taxon>Pseudomonadota</taxon>
        <taxon>Gammaproteobacteria</taxon>
        <taxon>Alteromonadales</taxon>
        <taxon>Alteromonadaceae</taxon>
        <taxon>Alteromonas/Salinimonas group</taxon>
        <taxon>Alteromonas</taxon>
    </lineage>
</organism>
<evidence type="ECO:0000256" key="1">
    <source>
        <dbReference type="SAM" id="SignalP"/>
    </source>
</evidence>
<reference evidence="2 3" key="1">
    <citation type="submission" date="2022-10" db="EMBL/GenBank/DDBJ databases">
        <title>Alteromonas sp. chi3 Genome sequencing.</title>
        <authorList>
            <person name="Park S."/>
        </authorList>
    </citation>
    <scope>NUCLEOTIDE SEQUENCE [LARGE SCALE GENOMIC DNA]</scope>
    <source>
        <strain evidence="3">chi3</strain>
    </source>
</reference>
<gene>
    <name evidence="2" type="ORF">OIK42_05670</name>
</gene>
<keyword evidence="1" id="KW-0732">Signal</keyword>
<dbReference type="Pfam" id="PF11578">
    <property type="entry name" value="DUF3237"/>
    <property type="match status" value="1"/>
</dbReference>
<accession>A0ABT5L045</accession>
<feature type="chain" id="PRO_5047019867" evidence="1">
    <location>
        <begin position="22"/>
        <end position="177"/>
    </location>
</feature>
<dbReference type="PANTHER" id="PTHR37315:SF1">
    <property type="entry name" value="UPF0311 PROTEIN BLR7842"/>
    <property type="match status" value="1"/>
</dbReference>
<dbReference type="Gene3D" id="2.40.160.20">
    <property type="match status" value="1"/>
</dbReference>
<comment type="caution">
    <text evidence="2">The sequence shown here is derived from an EMBL/GenBank/DDBJ whole genome shotgun (WGS) entry which is preliminary data.</text>
</comment>
<dbReference type="EMBL" id="JAQQXP010000001">
    <property type="protein sequence ID" value="MDC8830248.1"/>
    <property type="molecule type" value="Genomic_DNA"/>
</dbReference>
<dbReference type="PANTHER" id="PTHR37315">
    <property type="entry name" value="UPF0311 PROTEIN BLR7842"/>
    <property type="match status" value="1"/>
</dbReference>
<evidence type="ECO:0000313" key="3">
    <source>
        <dbReference type="Proteomes" id="UP001218788"/>
    </source>
</evidence>
<proteinExistence type="predicted"/>
<feature type="signal peptide" evidence="1">
    <location>
        <begin position="1"/>
        <end position="21"/>
    </location>
</feature>
<protein>
    <submittedName>
        <fullName evidence="2">DUF3237 domain-containing protein</fullName>
    </submittedName>
</protein>
<name>A0ABT5L045_9ALTE</name>
<evidence type="ECO:0000313" key="2">
    <source>
        <dbReference type="EMBL" id="MDC8830248.1"/>
    </source>
</evidence>
<dbReference type="Proteomes" id="UP001218788">
    <property type="component" value="Unassembled WGS sequence"/>
</dbReference>